<dbReference type="Proteomes" id="UP000248291">
    <property type="component" value="Unassembled WGS sequence"/>
</dbReference>
<gene>
    <name evidence="1" type="ORF">KPSA3_07514</name>
</gene>
<dbReference type="AlphaFoldDB" id="A0AAN4TQM2"/>
<evidence type="ECO:0000313" key="2">
    <source>
        <dbReference type="Proteomes" id="UP000248291"/>
    </source>
</evidence>
<protein>
    <submittedName>
        <fullName evidence="1">Uncharacterized protein</fullName>
    </submittedName>
</protein>
<comment type="caution">
    <text evidence="1">The sequence shown here is derived from an EMBL/GenBank/DDBJ whole genome shotgun (WGS) entry which is preliminary data.</text>
</comment>
<dbReference type="EMBL" id="BGKA01000294">
    <property type="protein sequence ID" value="GBH21467.1"/>
    <property type="molecule type" value="Genomic_DNA"/>
</dbReference>
<proteinExistence type="predicted"/>
<accession>A0AAN4TQM2</accession>
<name>A0AAN4TQM2_PSESF</name>
<evidence type="ECO:0000313" key="1">
    <source>
        <dbReference type="EMBL" id="GBH21467.1"/>
    </source>
</evidence>
<reference evidence="1 2" key="1">
    <citation type="submission" date="2018-04" db="EMBL/GenBank/DDBJ databases">
        <title>Draft genome sequence of Pseudomonas syringae pv. actinidiae biovar 3 strains isolated from kiwifruit in Kagawa prefecture.</title>
        <authorList>
            <person name="Tabuchi M."/>
            <person name="Saito M."/>
            <person name="Fujiwara S."/>
            <person name="Sasa N."/>
            <person name="Akimitsu K."/>
            <person name="Gomi K."/>
            <person name="Konishi-Sugita S."/>
            <person name="Hamano K."/>
            <person name="Kataoka I."/>
        </authorList>
    </citation>
    <scope>NUCLEOTIDE SEQUENCE [LARGE SCALE GENOMIC DNA]</scope>
    <source>
        <strain evidence="1 2">MAFF212211</strain>
    </source>
</reference>
<organism evidence="1 2">
    <name type="scientific">Pseudomonas syringae pv. actinidiae</name>
    <dbReference type="NCBI Taxonomy" id="103796"/>
    <lineage>
        <taxon>Bacteria</taxon>
        <taxon>Pseudomonadati</taxon>
        <taxon>Pseudomonadota</taxon>
        <taxon>Gammaproteobacteria</taxon>
        <taxon>Pseudomonadales</taxon>
        <taxon>Pseudomonadaceae</taxon>
        <taxon>Pseudomonas</taxon>
        <taxon>Pseudomonas syringae</taxon>
    </lineage>
</organism>
<sequence length="62" mass="6778">MLRQLLADAPLARRTATVSRKTYPLVAPANSRLSRGSSSPAKWRIDINAPTLAYSRTSVDAH</sequence>